<dbReference type="GO" id="GO:0008113">
    <property type="term" value="F:peptide-methionine (S)-S-oxide reductase activity"/>
    <property type="evidence" value="ECO:0007669"/>
    <property type="project" value="UniProtKB-EC"/>
</dbReference>
<keyword evidence="2" id="KW-0560">Oxidoreductase</keyword>
<keyword evidence="1" id="KW-0732">Signal</keyword>
<gene>
    <name evidence="2" type="ORF">BN1211_4980</name>
</gene>
<dbReference type="EC" id="1.8.4.11" evidence="2"/>
<sequence length="110" mass="12413">MDVVLCCRVAILLLSMSRMHVRYSESESLVSDISAESDSNDNNGSSQVMVHCCSGKGKSDLNSTKLQEHFDIIGFWSKLLVDKSYCYQMMDRYLPLLNHILVVICKSDDT</sequence>
<dbReference type="Proteomes" id="UP000038830">
    <property type="component" value="Unassembled WGS sequence"/>
</dbReference>
<name>A0A0H5C7H5_CYBJN</name>
<dbReference type="AlphaFoldDB" id="A0A0H5C7H5"/>
<evidence type="ECO:0000256" key="1">
    <source>
        <dbReference type="SAM" id="SignalP"/>
    </source>
</evidence>
<feature type="chain" id="PRO_5005217368" evidence="1">
    <location>
        <begin position="27"/>
        <end position="110"/>
    </location>
</feature>
<accession>A0A0H5C7H5</accession>
<evidence type="ECO:0000313" key="2">
    <source>
        <dbReference type="EMBL" id="CEP24215.1"/>
    </source>
</evidence>
<feature type="signal peptide" evidence="1">
    <location>
        <begin position="1"/>
        <end position="26"/>
    </location>
</feature>
<protein>
    <submittedName>
        <fullName evidence="2">Uncharacterized protein</fullName>
        <ecNumber evidence="2">1.8.4.11</ecNumber>
    </submittedName>
</protein>
<proteinExistence type="predicted"/>
<evidence type="ECO:0000313" key="3">
    <source>
        <dbReference type="Proteomes" id="UP000038830"/>
    </source>
</evidence>
<organism evidence="2 3">
    <name type="scientific">Cyberlindnera jadinii (strain ATCC 18201 / CBS 1600 / BCRC 20928 / JCM 3617 / NBRC 0987 / NRRL Y-1542)</name>
    <name type="common">Torula yeast</name>
    <name type="synonym">Candida utilis</name>
    <dbReference type="NCBI Taxonomy" id="983966"/>
    <lineage>
        <taxon>Eukaryota</taxon>
        <taxon>Fungi</taxon>
        <taxon>Dikarya</taxon>
        <taxon>Ascomycota</taxon>
        <taxon>Saccharomycotina</taxon>
        <taxon>Saccharomycetes</taxon>
        <taxon>Phaffomycetales</taxon>
        <taxon>Phaffomycetaceae</taxon>
        <taxon>Cyberlindnera</taxon>
    </lineage>
</organism>
<dbReference type="EMBL" id="CDQK01000005">
    <property type="protein sequence ID" value="CEP24215.1"/>
    <property type="molecule type" value="Genomic_DNA"/>
</dbReference>
<reference evidence="3" key="1">
    <citation type="journal article" date="2015" name="J. Biotechnol.">
        <title>The structure of the Cyberlindnera jadinii genome and its relation to Candida utilis analyzed by the occurrence of single nucleotide polymorphisms.</title>
        <authorList>
            <person name="Rupp O."/>
            <person name="Brinkrolf K."/>
            <person name="Buerth C."/>
            <person name="Kunigo M."/>
            <person name="Schneider J."/>
            <person name="Jaenicke S."/>
            <person name="Goesmann A."/>
            <person name="Puehler A."/>
            <person name="Jaeger K.-E."/>
            <person name="Ernst J.F."/>
        </authorList>
    </citation>
    <scope>NUCLEOTIDE SEQUENCE [LARGE SCALE GENOMIC DNA]</scope>
    <source>
        <strain evidence="3">ATCC 18201 / CBS 1600 / BCRC 20928 / JCM 3617 / NBRC 0987 / NRRL Y-1542</strain>
    </source>
</reference>